<gene>
    <name evidence="1" type="ORF">DMB65_00875</name>
</gene>
<keyword evidence="2" id="KW-1185">Reference proteome</keyword>
<sequence>MTDVKPSATVIAGNINTATNEAQLAYEKSLQSQTEPTGMGIQQVIVPIRHYLGIILHLKA</sequence>
<protein>
    <submittedName>
        <fullName evidence="1">Uncharacterized protein</fullName>
    </submittedName>
</protein>
<evidence type="ECO:0000313" key="2">
    <source>
        <dbReference type="Proteomes" id="UP000247903"/>
    </source>
</evidence>
<dbReference type="Proteomes" id="UP000247903">
    <property type="component" value="Unassembled WGS sequence"/>
</dbReference>
<reference evidence="1 2" key="1">
    <citation type="submission" date="2018-05" db="EMBL/GenBank/DDBJ databases">
        <title>Flavobacterium sp. strain IMCC34759, incomplete genome.</title>
        <authorList>
            <person name="Joung Y."/>
            <person name="Cho J."/>
        </authorList>
    </citation>
    <scope>NUCLEOTIDE SEQUENCE [LARGE SCALE GENOMIC DNA]</scope>
    <source>
        <strain evidence="1 2">IMCC34759</strain>
    </source>
</reference>
<proteinExistence type="predicted"/>
<evidence type="ECO:0000313" key="1">
    <source>
        <dbReference type="EMBL" id="PXY42612.1"/>
    </source>
</evidence>
<accession>A0A2V4BVG4</accession>
<organism evidence="1 2">
    <name type="scientific">Flavobacterium cheongpyeongense</name>
    <dbReference type="NCBI Taxonomy" id="2212651"/>
    <lineage>
        <taxon>Bacteria</taxon>
        <taxon>Pseudomonadati</taxon>
        <taxon>Bacteroidota</taxon>
        <taxon>Flavobacteriia</taxon>
        <taxon>Flavobacteriales</taxon>
        <taxon>Flavobacteriaceae</taxon>
        <taxon>Flavobacterium</taxon>
    </lineage>
</organism>
<dbReference type="AlphaFoldDB" id="A0A2V4BVG4"/>
<name>A0A2V4BVG4_9FLAO</name>
<comment type="caution">
    <text evidence="1">The sequence shown here is derived from an EMBL/GenBank/DDBJ whole genome shotgun (WGS) entry which is preliminary data.</text>
</comment>
<dbReference type="EMBL" id="QJHK01000001">
    <property type="protein sequence ID" value="PXY42612.1"/>
    <property type="molecule type" value="Genomic_DNA"/>
</dbReference>